<evidence type="ECO:0000313" key="4">
    <source>
        <dbReference type="Proteomes" id="UP000245627"/>
    </source>
</evidence>
<gene>
    <name evidence="3" type="ORF">DC487_16290</name>
</gene>
<keyword evidence="4" id="KW-1185">Reference proteome</keyword>
<evidence type="ECO:0000259" key="1">
    <source>
        <dbReference type="Pfam" id="PF00534"/>
    </source>
</evidence>
<proteinExistence type="predicted"/>
<keyword evidence="3" id="KW-0808">Transferase</keyword>
<dbReference type="SUPFAM" id="SSF53756">
    <property type="entry name" value="UDP-Glycosyltransferase/glycogen phosphorylase"/>
    <property type="match status" value="1"/>
</dbReference>
<protein>
    <submittedName>
        <fullName evidence="3">Glycosyl transferase family 1</fullName>
    </submittedName>
</protein>
<evidence type="ECO:0000313" key="3">
    <source>
        <dbReference type="EMBL" id="PVH24006.1"/>
    </source>
</evidence>
<dbReference type="PANTHER" id="PTHR45947">
    <property type="entry name" value="SULFOQUINOVOSYL TRANSFERASE SQD2"/>
    <property type="match status" value="1"/>
</dbReference>
<dbReference type="AlphaFoldDB" id="A0A2T8HEY9"/>
<organism evidence="3 4">
    <name type="scientific">Sphingobacterium corticibacter</name>
    <dbReference type="NCBI Taxonomy" id="2171749"/>
    <lineage>
        <taxon>Bacteria</taxon>
        <taxon>Pseudomonadati</taxon>
        <taxon>Bacteroidota</taxon>
        <taxon>Sphingobacteriia</taxon>
        <taxon>Sphingobacteriales</taxon>
        <taxon>Sphingobacteriaceae</taxon>
        <taxon>Sphingobacterium</taxon>
    </lineage>
</organism>
<feature type="domain" description="Glycosyl transferase family 1" evidence="1">
    <location>
        <begin position="170"/>
        <end position="365"/>
    </location>
</feature>
<dbReference type="Pfam" id="PF13439">
    <property type="entry name" value="Glyco_transf_4"/>
    <property type="match status" value="1"/>
</dbReference>
<reference evidence="3 4" key="1">
    <citation type="submission" date="2018-04" db="EMBL/GenBank/DDBJ databases">
        <title>Sphingobacterium cortibacter sp. nov.</title>
        <authorList>
            <person name="Li Y."/>
        </authorList>
    </citation>
    <scope>NUCLEOTIDE SEQUENCE [LARGE SCALE GENOMIC DNA]</scope>
    <source>
        <strain evidence="3 4">2c-3</strain>
    </source>
</reference>
<comment type="caution">
    <text evidence="3">The sequence shown here is derived from an EMBL/GenBank/DDBJ whole genome shotgun (WGS) entry which is preliminary data.</text>
</comment>
<evidence type="ECO:0000259" key="2">
    <source>
        <dbReference type="Pfam" id="PF13439"/>
    </source>
</evidence>
<dbReference type="InterPro" id="IPR028098">
    <property type="entry name" value="Glyco_trans_4-like_N"/>
</dbReference>
<dbReference type="PANTHER" id="PTHR45947:SF3">
    <property type="entry name" value="SULFOQUINOVOSYL TRANSFERASE SQD2"/>
    <property type="match status" value="1"/>
</dbReference>
<dbReference type="RefSeq" id="WP_116777042.1">
    <property type="nucleotide sequence ID" value="NZ_QDKG01000008.1"/>
</dbReference>
<feature type="domain" description="Glycosyltransferase subfamily 4-like N-terminal" evidence="2">
    <location>
        <begin position="21"/>
        <end position="155"/>
    </location>
</feature>
<dbReference type="GO" id="GO:0016757">
    <property type="term" value="F:glycosyltransferase activity"/>
    <property type="evidence" value="ECO:0007669"/>
    <property type="project" value="InterPro"/>
</dbReference>
<dbReference type="Gene3D" id="3.40.50.2000">
    <property type="entry name" value="Glycogen Phosphorylase B"/>
    <property type="match status" value="2"/>
</dbReference>
<accession>A0A2T8HEY9</accession>
<dbReference type="InterPro" id="IPR050194">
    <property type="entry name" value="Glycosyltransferase_grp1"/>
</dbReference>
<dbReference type="EMBL" id="QDKG01000008">
    <property type="protein sequence ID" value="PVH24006.1"/>
    <property type="molecule type" value="Genomic_DNA"/>
</dbReference>
<sequence length="396" mass="44986">MSKFSVLFVSHKYPPSTGGMEKQSYELITRMHQYAKVYALVYEGSESIIQFFWKLNRRILDLVHHHPEIRIIHFNDGLIASLALYHSGYDHLKKVVTVHGLDVVFPLGFYQRKILPRFNRFDQIIAVSQATAQEIVARGVDSRRVQVVKNGIDHEWSNERTVGKLDALLQKHQVPLGKQYLVLLGRPVKRKGFSWFIKDVLPHLDPKYHVLVIGPFMPNISAQERLFSIIPARWRHLLMLFLGHPSDLQALRTLLQHPAYSARASYLGKISADALQIVLSEAMAFMMPNISVPGDMEGFGLVCLEASSNGAIVFAAEIEGITDAIQHEKNGFLVKSGNPAAWIESLARLDNNTQDIPTLRKQFRDYTLAQFSWDKMAEGYFGIFCSLLEEQVTKNS</sequence>
<dbReference type="CDD" id="cd03801">
    <property type="entry name" value="GT4_PimA-like"/>
    <property type="match status" value="1"/>
</dbReference>
<dbReference type="Proteomes" id="UP000245627">
    <property type="component" value="Unassembled WGS sequence"/>
</dbReference>
<name>A0A2T8HEY9_9SPHI</name>
<dbReference type="OrthoDB" id="9792322at2"/>
<dbReference type="Pfam" id="PF00534">
    <property type="entry name" value="Glycos_transf_1"/>
    <property type="match status" value="1"/>
</dbReference>
<dbReference type="InterPro" id="IPR001296">
    <property type="entry name" value="Glyco_trans_1"/>
</dbReference>